<evidence type="ECO:0000313" key="1">
    <source>
        <dbReference type="EMBL" id="PTQ40157.1"/>
    </source>
</evidence>
<gene>
    <name evidence="1" type="ORF">MARPO_0041s0055</name>
</gene>
<dbReference type="Proteomes" id="UP000244005">
    <property type="component" value="Unassembled WGS sequence"/>
</dbReference>
<name>A0A2R6X238_MARPO</name>
<sequence length="74" mass="8503">MSIPAARRYGHVGLGSFKEPRRLRGSSSIRLGTGLVWHQWLLLVIIPSRLTRRSFGEELAWNVWCQMAALAVWR</sequence>
<proteinExistence type="predicted"/>
<dbReference type="EMBL" id="KZ772713">
    <property type="protein sequence ID" value="PTQ40157.1"/>
    <property type="molecule type" value="Genomic_DNA"/>
</dbReference>
<reference evidence="2" key="1">
    <citation type="journal article" date="2017" name="Cell">
        <title>Insights into land plant evolution garnered from the Marchantia polymorpha genome.</title>
        <authorList>
            <person name="Bowman J.L."/>
            <person name="Kohchi T."/>
            <person name="Yamato K.T."/>
            <person name="Jenkins J."/>
            <person name="Shu S."/>
            <person name="Ishizaki K."/>
            <person name="Yamaoka S."/>
            <person name="Nishihama R."/>
            <person name="Nakamura Y."/>
            <person name="Berger F."/>
            <person name="Adam C."/>
            <person name="Aki S.S."/>
            <person name="Althoff F."/>
            <person name="Araki T."/>
            <person name="Arteaga-Vazquez M.A."/>
            <person name="Balasubrmanian S."/>
            <person name="Barry K."/>
            <person name="Bauer D."/>
            <person name="Boehm C.R."/>
            <person name="Briginshaw L."/>
            <person name="Caballero-Perez J."/>
            <person name="Catarino B."/>
            <person name="Chen F."/>
            <person name="Chiyoda S."/>
            <person name="Chovatia M."/>
            <person name="Davies K.M."/>
            <person name="Delmans M."/>
            <person name="Demura T."/>
            <person name="Dierschke T."/>
            <person name="Dolan L."/>
            <person name="Dorantes-Acosta A.E."/>
            <person name="Eklund D.M."/>
            <person name="Florent S.N."/>
            <person name="Flores-Sandoval E."/>
            <person name="Fujiyama A."/>
            <person name="Fukuzawa H."/>
            <person name="Galik B."/>
            <person name="Grimanelli D."/>
            <person name="Grimwood J."/>
            <person name="Grossniklaus U."/>
            <person name="Hamada T."/>
            <person name="Haseloff J."/>
            <person name="Hetherington A.J."/>
            <person name="Higo A."/>
            <person name="Hirakawa Y."/>
            <person name="Hundley H.N."/>
            <person name="Ikeda Y."/>
            <person name="Inoue K."/>
            <person name="Inoue S.I."/>
            <person name="Ishida S."/>
            <person name="Jia Q."/>
            <person name="Kakita M."/>
            <person name="Kanazawa T."/>
            <person name="Kawai Y."/>
            <person name="Kawashima T."/>
            <person name="Kennedy M."/>
            <person name="Kinose K."/>
            <person name="Kinoshita T."/>
            <person name="Kohara Y."/>
            <person name="Koide E."/>
            <person name="Komatsu K."/>
            <person name="Kopischke S."/>
            <person name="Kubo M."/>
            <person name="Kyozuka J."/>
            <person name="Lagercrantz U."/>
            <person name="Lin S.S."/>
            <person name="Lindquist E."/>
            <person name="Lipzen A.M."/>
            <person name="Lu C.W."/>
            <person name="De Luna E."/>
            <person name="Martienssen R.A."/>
            <person name="Minamino N."/>
            <person name="Mizutani M."/>
            <person name="Mizutani M."/>
            <person name="Mochizuki N."/>
            <person name="Monte I."/>
            <person name="Mosher R."/>
            <person name="Nagasaki H."/>
            <person name="Nakagami H."/>
            <person name="Naramoto S."/>
            <person name="Nishitani K."/>
            <person name="Ohtani M."/>
            <person name="Okamoto T."/>
            <person name="Okumura M."/>
            <person name="Phillips J."/>
            <person name="Pollak B."/>
            <person name="Reinders A."/>
            <person name="Rovekamp M."/>
            <person name="Sano R."/>
            <person name="Sawa S."/>
            <person name="Schmid M.W."/>
            <person name="Shirakawa M."/>
            <person name="Solano R."/>
            <person name="Spunde A."/>
            <person name="Suetsugu N."/>
            <person name="Sugano S."/>
            <person name="Sugiyama A."/>
            <person name="Sun R."/>
            <person name="Suzuki Y."/>
            <person name="Takenaka M."/>
            <person name="Takezawa D."/>
            <person name="Tomogane H."/>
            <person name="Tsuzuki M."/>
            <person name="Ueda T."/>
            <person name="Umeda M."/>
            <person name="Ward J.M."/>
            <person name="Watanabe Y."/>
            <person name="Yazaki K."/>
            <person name="Yokoyama R."/>
            <person name="Yoshitake Y."/>
            <person name="Yotsui I."/>
            <person name="Zachgo S."/>
            <person name="Schmutz J."/>
        </authorList>
    </citation>
    <scope>NUCLEOTIDE SEQUENCE [LARGE SCALE GENOMIC DNA]</scope>
    <source>
        <strain evidence="2">Tak-1</strain>
    </source>
</reference>
<evidence type="ECO:0000313" key="2">
    <source>
        <dbReference type="Proteomes" id="UP000244005"/>
    </source>
</evidence>
<dbReference type="Gramene" id="Mp4g17740.1">
    <property type="protein sequence ID" value="Mp4g17740.1.cds1"/>
    <property type="gene ID" value="Mp4g17740"/>
</dbReference>
<organism evidence="1 2">
    <name type="scientific">Marchantia polymorpha</name>
    <name type="common">Common liverwort</name>
    <name type="synonym">Marchantia aquatica</name>
    <dbReference type="NCBI Taxonomy" id="3197"/>
    <lineage>
        <taxon>Eukaryota</taxon>
        <taxon>Viridiplantae</taxon>
        <taxon>Streptophyta</taxon>
        <taxon>Embryophyta</taxon>
        <taxon>Marchantiophyta</taxon>
        <taxon>Marchantiopsida</taxon>
        <taxon>Marchantiidae</taxon>
        <taxon>Marchantiales</taxon>
        <taxon>Marchantiaceae</taxon>
        <taxon>Marchantia</taxon>
    </lineage>
</organism>
<protein>
    <submittedName>
        <fullName evidence="1">Uncharacterized protein</fullName>
    </submittedName>
</protein>
<dbReference type="AlphaFoldDB" id="A0A2R6X238"/>
<accession>A0A2R6X238</accession>
<keyword evidence="2" id="KW-1185">Reference proteome</keyword>